<protein>
    <recommendedName>
        <fullName evidence="3">Peptidase MA-like domain-containing protein</fullName>
    </recommendedName>
</protein>
<reference evidence="1" key="1">
    <citation type="journal article" date="2023" name="Int. J. Syst. Evol. Microbiol.">
        <title>Collibacillus ludicampi gen. nov., sp. nov., a new soil bacterium of the family Alicyclobacillaceae.</title>
        <authorList>
            <person name="Jojima T."/>
            <person name="Ioku Y."/>
            <person name="Fukuta Y."/>
            <person name="Shirasaka N."/>
            <person name="Matsumura Y."/>
            <person name="Mori M."/>
        </authorList>
    </citation>
    <scope>NUCLEOTIDE SEQUENCE</scope>
    <source>
        <strain evidence="1">TP075</strain>
    </source>
</reference>
<dbReference type="EMBL" id="BOQE01000001">
    <property type="protein sequence ID" value="GIM46673.1"/>
    <property type="molecule type" value="Genomic_DNA"/>
</dbReference>
<dbReference type="AlphaFoldDB" id="A0AAV4LFX2"/>
<evidence type="ECO:0000313" key="2">
    <source>
        <dbReference type="Proteomes" id="UP001057291"/>
    </source>
</evidence>
<name>A0AAV4LFX2_9BACL</name>
<proteinExistence type="predicted"/>
<accession>A0AAV4LFX2</accession>
<sequence>MKGLLLAGLIAVSHPFVPASHVQTCENAQPYTLSQQNEGLNELEQKILNDLSSLEDLFNAPEMDPNDLQNRMNQILNDMNRINQTIFDQTSFNHPGVHHLPRVKSGHARTTSSGIEVAAGDPGVPLSTVNMAADIIKNLSIPVIQDSLDSVPARNTHIVLFSSPQSYANSLRKSGISSDEVDNIVSETGGLTIGSDVWIPLYNLQDSSDLANVLTHELTHVVLNQKGIGEQIPTWINEGIAWHNGLTAQSQMNPGKVQEERYALTQQVKQAAEKGQLLPLSADENDILHANYNVEWEDALAVEHLIQNFGKQTFKSFINGIAHSGVEQSFLAHFHMKQSDYEKSFLHTLNGHV</sequence>
<dbReference type="RefSeq" id="WP_282199740.1">
    <property type="nucleotide sequence ID" value="NZ_BOQE01000001.1"/>
</dbReference>
<organism evidence="1 2">
    <name type="scientific">Collibacillus ludicampi</name>
    <dbReference type="NCBI Taxonomy" id="2771369"/>
    <lineage>
        <taxon>Bacteria</taxon>
        <taxon>Bacillati</taxon>
        <taxon>Bacillota</taxon>
        <taxon>Bacilli</taxon>
        <taxon>Bacillales</taxon>
        <taxon>Alicyclobacillaceae</taxon>
        <taxon>Collibacillus</taxon>
    </lineage>
</organism>
<evidence type="ECO:0000313" key="1">
    <source>
        <dbReference type="EMBL" id="GIM46673.1"/>
    </source>
</evidence>
<keyword evidence="2" id="KW-1185">Reference proteome</keyword>
<evidence type="ECO:0008006" key="3">
    <source>
        <dbReference type="Google" id="ProtNLM"/>
    </source>
</evidence>
<comment type="caution">
    <text evidence="1">The sequence shown here is derived from an EMBL/GenBank/DDBJ whole genome shotgun (WGS) entry which is preliminary data.</text>
</comment>
<gene>
    <name evidence="1" type="ORF">DNHGIG_22220</name>
</gene>
<dbReference type="Proteomes" id="UP001057291">
    <property type="component" value="Unassembled WGS sequence"/>
</dbReference>